<dbReference type="AlphaFoldDB" id="A0AA39F2Z9"/>
<keyword evidence="11" id="KW-0472">Membrane</keyword>
<evidence type="ECO:0000256" key="1">
    <source>
        <dbReference type="ARBA" id="ARBA00004434"/>
    </source>
</evidence>
<comment type="function">
    <text evidence="13">Component of the ubiquinol-cytochrome c oxidoreductase, a multisubunit transmembrane complex that is part of the mitochondrial electron transport chain which drives oxidative phosphorylation. The complex plays an important role in the uptake of multiple carbon sources present in different host niches.</text>
</comment>
<keyword evidence="8 13" id="KW-0249">Electron transport</keyword>
<dbReference type="FunFam" id="1.20.5.210:FF:000001">
    <property type="entry name" value="Cytochrome b-c1 complex subunit 8"/>
    <property type="match status" value="1"/>
</dbReference>
<keyword evidence="7 13" id="KW-0999">Mitochondrion inner membrane</keyword>
<evidence type="ECO:0000256" key="8">
    <source>
        <dbReference type="ARBA" id="ARBA00022982"/>
    </source>
</evidence>
<keyword evidence="4 13" id="KW-0813">Transport</keyword>
<evidence type="ECO:0000256" key="11">
    <source>
        <dbReference type="ARBA" id="ARBA00023136"/>
    </source>
</evidence>
<comment type="subunit">
    <text evidence="12 13">Component of the ubiquinol-cytochrome c oxidoreductase (cytochrome b-c1 complex, complex III, CIII), a multisubunit enzyme composed of 11 subunits. The complex is composed of 3 respiratory subunits cytochrome b, cytochrome c1 and Rieske protein UQCRFS1, 2 core protein subunits UQCRC1/QCR1 and UQCRC2/QCR2, and 6 low-molecular weight protein subunits UQCRH/QCR6, UQCRB/QCR7, UQCRQ/QCR8, UQCR10/QCR9, UQCR11/QCR10 and subunit 9, the cleavage product of Rieske protein UQCRFS1. The complex exists as an obligatory dimer and forms supercomplexes (SCs) in the inner mitochondrial membrane with NADH-ubiquinone oxidoreductase (complex I, CI) and cytochrome c oxidase (complex IV, CIV), resulting in different assemblies (supercomplex SCI(1)III(2)IV(1) and megacomplex MCI(2)III(2)IV(2)). Interacts with UQCC6.</text>
</comment>
<reference evidence="14" key="2">
    <citation type="submission" date="2023-03" db="EMBL/GenBank/DDBJ databases">
        <authorList>
            <person name="Inwood S.N."/>
            <person name="Skelly J.G."/>
            <person name="Guhlin J."/>
            <person name="Harrop T.W.R."/>
            <person name="Goldson S.G."/>
            <person name="Dearden P.K."/>
        </authorList>
    </citation>
    <scope>NUCLEOTIDE SEQUENCE</scope>
    <source>
        <strain evidence="14">Lincoln</strain>
        <tissue evidence="14">Whole body</tissue>
    </source>
</reference>
<dbReference type="GO" id="GO:0005743">
    <property type="term" value="C:mitochondrial inner membrane"/>
    <property type="evidence" value="ECO:0007669"/>
    <property type="project" value="UniProtKB-SubCell"/>
</dbReference>
<dbReference type="Proteomes" id="UP001168972">
    <property type="component" value="Unassembled WGS sequence"/>
</dbReference>
<proteinExistence type="inferred from homology"/>
<dbReference type="Gene3D" id="1.20.5.210">
    <property type="entry name" value="Cytochrome b-c1 complex subunit 8"/>
    <property type="match status" value="1"/>
</dbReference>
<dbReference type="PANTHER" id="PTHR12119">
    <property type="entry name" value="UBIQUINOL-CYTOCHROME C REDUCTASE COMPLEX UBIQUINONE-BINDING PROTEIN QP-C"/>
    <property type="match status" value="1"/>
</dbReference>
<organism evidence="14 15">
    <name type="scientific">Microctonus hyperodae</name>
    <name type="common">Parasitoid wasp</name>
    <dbReference type="NCBI Taxonomy" id="165561"/>
    <lineage>
        <taxon>Eukaryota</taxon>
        <taxon>Metazoa</taxon>
        <taxon>Ecdysozoa</taxon>
        <taxon>Arthropoda</taxon>
        <taxon>Hexapoda</taxon>
        <taxon>Insecta</taxon>
        <taxon>Pterygota</taxon>
        <taxon>Neoptera</taxon>
        <taxon>Endopterygota</taxon>
        <taxon>Hymenoptera</taxon>
        <taxon>Apocrita</taxon>
        <taxon>Ichneumonoidea</taxon>
        <taxon>Braconidae</taxon>
        <taxon>Euphorinae</taxon>
        <taxon>Microctonus</taxon>
    </lineage>
</organism>
<keyword evidence="10 13" id="KW-0496">Mitochondrion</keyword>
<evidence type="ECO:0000256" key="3">
    <source>
        <dbReference type="ARBA" id="ARBA00016324"/>
    </source>
</evidence>
<dbReference type="GO" id="GO:0045275">
    <property type="term" value="C:respiratory chain complex III"/>
    <property type="evidence" value="ECO:0007669"/>
    <property type="project" value="UniProtKB-UniRule"/>
</dbReference>
<dbReference type="InterPro" id="IPR036642">
    <property type="entry name" value="Cyt_bc1_su8_sf"/>
</dbReference>
<keyword evidence="15" id="KW-1185">Reference proteome</keyword>
<dbReference type="Pfam" id="PF02939">
    <property type="entry name" value="UcrQ"/>
    <property type="match status" value="1"/>
</dbReference>
<protein>
    <recommendedName>
        <fullName evidence="3 13">Cytochrome b-c1 complex subunit 8</fullName>
    </recommendedName>
    <alternativeName>
        <fullName evidence="13">Complex III subunit 8</fullName>
    </alternativeName>
</protein>
<evidence type="ECO:0000256" key="9">
    <source>
        <dbReference type="ARBA" id="ARBA00022989"/>
    </source>
</evidence>
<keyword evidence="9" id="KW-1133">Transmembrane helix</keyword>
<dbReference type="InterPro" id="IPR004205">
    <property type="entry name" value="Cyt_bc1_su8"/>
</dbReference>
<keyword evidence="5 13" id="KW-0679">Respiratory chain</keyword>
<evidence type="ECO:0000256" key="7">
    <source>
        <dbReference type="ARBA" id="ARBA00022792"/>
    </source>
</evidence>
<accession>A0AA39F2Z9</accession>
<evidence type="ECO:0000256" key="13">
    <source>
        <dbReference type="RuleBase" id="RU368118"/>
    </source>
</evidence>
<dbReference type="PANTHER" id="PTHR12119:SF2">
    <property type="entry name" value="CYTOCHROME B-C1 COMPLEX SUBUNIT 8"/>
    <property type="match status" value="1"/>
</dbReference>
<sequence>MRTTLVQRGLEFGKLAKIRGIVYFRLSPHEQKPFGGVITHGVPNIIRRMRDQVLRVVPPFIGAYLVYSWANQEHERLVRKKPDDFKDDKVCVEAAVRRPQVVAQVFPVEDERDIGLLKNTSCVLRIKRALASCKYNIVN</sequence>
<keyword evidence="6" id="KW-0812">Transmembrane</keyword>
<dbReference type="EMBL" id="JAQQBR010001834">
    <property type="protein sequence ID" value="KAK0162003.1"/>
    <property type="molecule type" value="Genomic_DNA"/>
</dbReference>
<name>A0AA39F2Z9_MICHY</name>
<evidence type="ECO:0000313" key="14">
    <source>
        <dbReference type="EMBL" id="KAK0162003.1"/>
    </source>
</evidence>
<evidence type="ECO:0000256" key="12">
    <source>
        <dbReference type="ARBA" id="ARBA00047105"/>
    </source>
</evidence>
<evidence type="ECO:0000256" key="6">
    <source>
        <dbReference type="ARBA" id="ARBA00022692"/>
    </source>
</evidence>
<comment type="similarity">
    <text evidence="2 13">Belongs to the UQCRQ/QCR8 family.</text>
</comment>
<reference evidence="14" key="1">
    <citation type="journal article" date="2023" name="bioRxiv">
        <title>Scaffold-level genome assemblies of two parasitoid biocontrol wasps reveal the parthenogenesis mechanism and an associated novel virus.</title>
        <authorList>
            <person name="Inwood S."/>
            <person name="Skelly J."/>
            <person name="Guhlin J."/>
            <person name="Harrop T."/>
            <person name="Goldson S."/>
            <person name="Dearden P."/>
        </authorList>
    </citation>
    <scope>NUCLEOTIDE SEQUENCE</scope>
    <source>
        <strain evidence="14">Lincoln</strain>
        <tissue evidence="14">Whole body</tissue>
    </source>
</reference>
<comment type="subcellular location">
    <subcellularLocation>
        <location evidence="1 13">Mitochondrion inner membrane</location>
        <topology evidence="1 13">Single-pass membrane protein</topology>
    </subcellularLocation>
</comment>
<evidence type="ECO:0000313" key="15">
    <source>
        <dbReference type="Proteomes" id="UP001168972"/>
    </source>
</evidence>
<evidence type="ECO:0000256" key="5">
    <source>
        <dbReference type="ARBA" id="ARBA00022660"/>
    </source>
</evidence>
<evidence type="ECO:0000256" key="2">
    <source>
        <dbReference type="ARBA" id="ARBA00007668"/>
    </source>
</evidence>
<dbReference type="SUPFAM" id="SSF81508">
    <property type="entry name" value="Ubiquinone-binding protein QP-C of cytochrome bc1 complex (Ubiquinol-cytochrome c reductase)"/>
    <property type="match status" value="1"/>
</dbReference>
<evidence type="ECO:0000256" key="4">
    <source>
        <dbReference type="ARBA" id="ARBA00022448"/>
    </source>
</evidence>
<comment type="caution">
    <text evidence="14">The sequence shown here is derived from an EMBL/GenBank/DDBJ whole genome shotgun (WGS) entry which is preliminary data.</text>
</comment>
<dbReference type="GO" id="GO:0006122">
    <property type="term" value="P:mitochondrial electron transport, ubiquinol to cytochrome c"/>
    <property type="evidence" value="ECO:0007669"/>
    <property type="project" value="UniProtKB-UniRule"/>
</dbReference>
<evidence type="ECO:0000256" key="10">
    <source>
        <dbReference type="ARBA" id="ARBA00023128"/>
    </source>
</evidence>
<gene>
    <name evidence="14" type="ORF">PV327_008384</name>
</gene>